<dbReference type="Proteomes" id="UP000550707">
    <property type="component" value="Unassembled WGS sequence"/>
</dbReference>
<sequence>MAYRDTPRIHCRERNRGLSLSIPTCDKKQEYLLPQIFIGIKGDPLPTTPIPCLCPHLPPASGLLSIKHPSVLSPQGLCTSCFFCLDCTSSCSLHGRFPSCHLGPSLSHFLREAFSDHLPLIA</sequence>
<proteinExistence type="predicted"/>
<accession>A0A7J8BYL2</accession>
<protein>
    <submittedName>
        <fullName evidence="1">Uncharacterized protein</fullName>
    </submittedName>
</protein>
<comment type="caution">
    <text evidence="1">The sequence shown here is derived from an EMBL/GenBank/DDBJ whole genome shotgun (WGS) entry which is preliminary data.</text>
</comment>
<dbReference type="InParanoid" id="A0A7J8BYL2"/>
<gene>
    <name evidence="1" type="ORF">HJG59_010078</name>
</gene>
<dbReference type="EMBL" id="JACASF010000022">
    <property type="protein sequence ID" value="KAF6403680.1"/>
    <property type="molecule type" value="Genomic_DNA"/>
</dbReference>
<keyword evidence="2" id="KW-1185">Reference proteome</keyword>
<evidence type="ECO:0000313" key="1">
    <source>
        <dbReference type="EMBL" id="KAF6403680.1"/>
    </source>
</evidence>
<name>A0A7J8BYL2_MOLMO</name>
<reference evidence="1 2" key="1">
    <citation type="journal article" date="2020" name="Nature">
        <title>Six reference-quality genomes reveal evolution of bat adaptations.</title>
        <authorList>
            <person name="Jebb D."/>
            <person name="Huang Z."/>
            <person name="Pippel M."/>
            <person name="Hughes G.M."/>
            <person name="Lavrichenko K."/>
            <person name="Devanna P."/>
            <person name="Winkler S."/>
            <person name="Jermiin L.S."/>
            <person name="Skirmuntt E.C."/>
            <person name="Katzourakis A."/>
            <person name="Burkitt-Gray L."/>
            <person name="Ray D.A."/>
            <person name="Sullivan K.A.M."/>
            <person name="Roscito J.G."/>
            <person name="Kirilenko B.M."/>
            <person name="Davalos L.M."/>
            <person name="Corthals A.P."/>
            <person name="Power M.L."/>
            <person name="Jones G."/>
            <person name="Ransome R.D."/>
            <person name="Dechmann D.K.N."/>
            <person name="Locatelli A.G."/>
            <person name="Puechmaille S.J."/>
            <person name="Fedrigo O."/>
            <person name="Jarvis E.D."/>
            <person name="Hiller M."/>
            <person name="Vernes S.C."/>
            <person name="Myers E.W."/>
            <person name="Teeling E.C."/>
        </authorList>
    </citation>
    <scope>NUCLEOTIDE SEQUENCE [LARGE SCALE GENOMIC DNA]</scope>
    <source>
        <strain evidence="1">MMolMol1</strain>
        <tissue evidence="1">Muscle</tissue>
    </source>
</reference>
<organism evidence="1 2">
    <name type="scientific">Molossus molossus</name>
    <name type="common">Pallas' mastiff bat</name>
    <name type="synonym">Vespertilio molossus</name>
    <dbReference type="NCBI Taxonomy" id="27622"/>
    <lineage>
        <taxon>Eukaryota</taxon>
        <taxon>Metazoa</taxon>
        <taxon>Chordata</taxon>
        <taxon>Craniata</taxon>
        <taxon>Vertebrata</taxon>
        <taxon>Euteleostomi</taxon>
        <taxon>Mammalia</taxon>
        <taxon>Eutheria</taxon>
        <taxon>Laurasiatheria</taxon>
        <taxon>Chiroptera</taxon>
        <taxon>Yangochiroptera</taxon>
        <taxon>Molossidae</taxon>
        <taxon>Molossus</taxon>
    </lineage>
</organism>
<evidence type="ECO:0000313" key="2">
    <source>
        <dbReference type="Proteomes" id="UP000550707"/>
    </source>
</evidence>
<dbReference type="AlphaFoldDB" id="A0A7J8BYL2"/>